<dbReference type="Proteomes" id="UP000789759">
    <property type="component" value="Unassembled WGS sequence"/>
</dbReference>
<proteinExistence type="predicted"/>
<organism evidence="1 2">
    <name type="scientific">Cetraspora pellucida</name>
    <dbReference type="NCBI Taxonomy" id="1433469"/>
    <lineage>
        <taxon>Eukaryota</taxon>
        <taxon>Fungi</taxon>
        <taxon>Fungi incertae sedis</taxon>
        <taxon>Mucoromycota</taxon>
        <taxon>Glomeromycotina</taxon>
        <taxon>Glomeromycetes</taxon>
        <taxon>Diversisporales</taxon>
        <taxon>Gigasporaceae</taxon>
        <taxon>Cetraspora</taxon>
    </lineage>
</organism>
<feature type="non-terminal residue" evidence="1">
    <location>
        <position position="103"/>
    </location>
</feature>
<gene>
    <name evidence="1" type="ORF">CPELLU_LOCUS21745</name>
</gene>
<comment type="caution">
    <text evidence="1">The sequence shown here is derived from an EMBL/GenBank/DDBJ whole genome shotgun (WGS) entry which is preliminary data.</text>
</comment>
<dbReference type="EMBL" id="CAJVQA010085084">
    <property type="protein sequence ID" value="CAG8838729.1"/>
    <property type="molecule type" value="Genomic_DNA"/>
</dbReference>
<sequence length="103" mass="12024">RFSQNNVATSMNKKLVEYWEIIDSSSIVSVVLDPCTRLKIFNNITEQENTINLTHQAFNLYKSQLKSSVPYNNMNSDKPELYTTQQFFWQLGSQDHQPPITHE</sequence>
<dbReference type="AlphaFoldDB" id="A0A9N9KLP4"/>
<dbReference type="OrthoDB" id="2350995at2759"/>
<reference evidence="1" key="1">
    <citation type="submission" date="2021-06" db="EMBL/GenBank/DDBJ databases">
        <authorList>
            <person name="Kallberg Y."/>
            <person name="Tangrot J."/>
            <person name="Rosling A."/>
        </authorList>
    </citation>
    <scope>NUCLEOTIDE SEQUENCE</scope>
    <source>
        <strain evidence="1">FL966</strain>
    </source>
</reference>
<evidence type="ECO:0000313" key="2">
    <source>
        <dbReference type="Proteomes" id="UP000789759"/>
    </source>
</evidence>
<protein>
    <submittedName>
        <fullName evidence="1">10862_t:CDS:1</fullName>
    </submittedName>
</protein>
<name>A0A9N9KLP4_9GLOM</name>
<keyword evidence="2" id="KW-1185">Reference proteome</keyword>
<feature type="non-terminal residue" evidence="1">
    <location>
        <position position="1"/>
    </location>
</feature>
<accession>A0A9N9KLP4</accession>
<evidence type="ECO:0000313" key="1">
    <source>
        <dbReference type="EMBL" id="CAG8838729.1"/>
    </source>
</evidence>